<name>A0A485K938_9STRA</name>
<organism evidence="4 5">
    <name type="scientific">Aphanomyces stellatus</name>
    <dbReference type="NCBI Taxonomy" id="120398"/>
    <lineage>
        <taxon>Eukaryota</taxon>
        <taxon>Sar</taxon>
        <taxon>Stramenopiles</taxon>
        <taxon>Oomycota</taxon>
        <taxon>Saprolegniomycetes</taxon>
        <taxon>Saprolegniales</taxon>
        <taxon>Verrucalvaceae</taxon>
        <taxon>Aphanomyces</taxon>
    </lineage>
</organism>
<keyword evidence="5" id="KW-1185">Reference proteome</keyword>
<evidence type="ECO:0000313" key="5">
    <source>
        <dbReference type="Proteomes" id="UP000332933"/>
    </source>
</evidence>
<dbReference type="AlphaFoldDB" id="A0A485K938"/>
<gene>
    <name evidence="4" type="primary">Aste57867_1983</name>
    <name evidence="3" type="ORF">As57867_001981</name>
    <name evidence="4" type="ORF">ASTE57867_1983</name>
</gene>
<sequence length="729" mass="82061">MLDLNQPRRHWFPLLALGVIATCIIVQVKYWSVDMPLLLRMQEHATAATTSEPNASFLRASVVYFPIDKVDEAEDQLRWSHRAWSMMLASQPPSWRTDFVIFSEADLDVFNDLKCTRALRETAADASKCIVVHYTTVRTADFGYAGADPINVVAMDSPATALYDYLLRTDIDTMVTPAFATWRPSQLTTGIDGAFCFESEPTCGRLKAVSAALNLAEPEDDARVGVSWYGPASLVRKCAKLSLRVMDYLHKHEFNATERSWEYYGVQIRGWPTWHYGIMDKYANHIALQHCTRGNGGGLSQLPEMMDASTESTGNITQHAHLRPSKSPTADFSAKKYANHNYDEVDIEYLDTSKVNEFALAMAIAANPQTTNILDLTNGLNETFTRAAVVFLPSTKDSTKFLTEFRWFHKSWDEMIRHQPPKWRTDIVVFTDGNDVPLLRELGCIDAIRTSANDSNACIVVPKYKKVKSADFNYGFADSINVVAIDHAATLPYDWILRSDIDTFFTPVFGKWRPTKLTVGSVGGYCFDGYNTCDRLQGIARKLNLTDPTVDDVGSTWYGPAKVIQECAKLSMHVINHLHLHEFTDAEKNNGVDGWPRWHYGVLTMYSGHMAIPHCTKDIGGFDKRNDLIDYPTYSTGKVSRHAHLHTYQSGNQFNKFKFRAGDYDDQDLMSLDLTTVSDYATYMALVGNHKGAIHLSKVTDGTAYNHIVESLNLEAKLRRKVQQQPKGV</sequence>
<protein>
    <submittedName>
        <fullName evidence="4">Aste57867_1983 protein</fullName>
    </submittedName>
</protein>
<keyword evidence="1" id="KW-1133">Transmembrane helix</keyword>
<proteinExistence type="predicted"/>
<dbReference type="Pfam" id="PF23741">
    <property type="entry name" value="DUF7164"/>
    <property type="match status" value="2"/>
</dbReference>
<feature type="domain" description="DUF7164" evidence="2">
    <location>
        <begin position="58"/>
        <end position="363"/>
    </location>
</feature>
<evidence type="ECO:0000313" key="3">
    <source>
        <dbReference type="EMBL" id="KAF0717976.1"/>
    </source>
</evidence>
<reference evidence="4 5" key="1">
    <citation type="submission" date="2019-03" db="EMBL/GenBank/DDBJ databases">
        <authorList>
            <person name="Gaulin E."/>
            <person name="Dumas B."/>
        </authorList>
    </citation>
    <scope>NUCLEOTIDE SEQUENCE [LARGE SCALE GENOMIC DNA]</scope>
    <source>
        <strain evidence="4">CBS 568.67</strain>
    </source>
</reference>
<dbReference type="InterPro" id="IPR055588">
    <property type="entry name" value="DUF7164"/>
</dbReference>
<evidence type="ECO:0000313" key="4">
    <source>
        <dbReference type="EMBL" id="VFT79188.1"/>
    </source>
</evidence>
<feature type="domain" description="DUF7164" evidence="2">
    <location>
        <begin position="384"/>
        <end position="686"/>
    </location>
</feature>
<accession>A0A485K938</accession>
<dbReference type="EMBL" id="CAADRA010000191">
    <property type="protein sequence ID" value="VFT79188.1"/>
    <property type="molecule type" value="Genomic_DNA"/>
</dbReference>
<evidence type="ECO:0000256" key="1">
    <source>
        <dbReference type="SAM" id="Phobius"/>
    </source>
</evidence>
<dbReference type="OrthoDB" id="69061at2759"/>
<keyword evidence="1" id="KW-0812">Transmembrane</keyword>
<dbReference type="EMBL" id="VJMH01000191">
    <property type="protein sequence ID" value="KAF0717976.1"/>
    <property type="molecule type" value="Genomic_DNA"/>
</dbReference>
<reference evidence="3" key="2">
    <citation type="submission" date="2019-06" db="EMBL/GenBank/DDBJ databases">
        <title>Genomics analysis of Aphanomyces spp. identifies a new class of oomycete effector associated with host adaptation.</title>
        <authorList>
            <person name="Gaulin E."/>
        </authorList>
    </citation>
    <scope>NUCLEOTIDE SEQUENCE</scope>
    <source>
        <strain evidence="3">CBS 578.67</strain>
    </source>
</reference>
<feature type="transmembrane region" description="Helical" evidence="1">
    <location>
        <begin position="12"/>
        <end position="31"/>
    </location>
</feature>
<evidence type="ECO:0000259" key="2">
    <source>
        <dbReference type="Pfam" id="PF23741"/>
    </source>
</evidence>
<keyword evidence="1" id="KW-0472">Membrane</keyword>
<dbReference type="Proteomes" id="UP000332933">
    <property type="component" value="Unassembled WGS sequence"/>
</dbReference>